<reference evidence="1 2" key="1">
    <citation type="submission" date="2018-04" db="EMBL/GenBank/DDBJ databases">
        <title>Halococcoides cellulosivorans gen. nov., sp. nov., an extremely halophilic cellulose-utilizing haloarchaeon from hypersaline lakes.</title>
        <authorList>
            <person name="Sorokin D.Y."/>
            <person name="Toshchakov S.V."/>
            <person name="Samarov N.I."/>
            <person name="Korzhenkov A."/>
            <person name="Kublanov I.V."/>
        </authorList>
    </citation>
    <scope>NUCLEOTIDE SEQUENCE [LARGE SCALE GENOMIC DNA]</scope>
    <source>
        <strain evidence="1 2">HArcel1</strain>
    </source>
</reference>
<evidence type="ECO:0000313" key="1">
    <source>
        <dbReference type="EMBL" id="AWB27606.1"/>
    </source>
</evidence>
<keyword evidence="2" id="KW-1185">Reference proteome</keyword>
<dbReference type="EMBL" id="CP028858">
    <property type="protein sequence ID" value="AWB27606.1"/>
    <property type="molecule type" value="Genomic_DNA"/>
</dbReference>
<dbReference type="Proteomes" id="UP000244727">
    <property type="component" value="Chromosome"/>
</dbReference>
<sequence>MTEPSFNGETDGTNTDRLLQTFNARGTVRFETSASADLSTGTDIEVEIPDLASDSSGVIRF</sequence>
<gene>
    <name evidence="1" type="ORF">HARCEL1_07730</name>
</gene>
<organism evidence="1 2">
    <name type="scientific">Halococcoides cellulosivorans</name>
    <dbReference type="NCBI Taxonomy" id="1679096"/>
    <lineage>
        <taxon>Archaea</taxon>
        <taxon>Methanobacteriati</taxon>
        <taxon>Methanobacteriota</taxon>
        <taxon>Stenosarchaea group</taxon>
        <taxon>Halobacteria</taxon>
        <taxon>Halobacteriales</taxon>
        <taxon>Haloarculaceae</taxon>
        <taxon>Halococcoides</taxon>
    </lineage>
</organism>
<accession>A0A2R4X1E6</accession>
<dbReference type="KEGG" id="harc:HARCEL1_07730"/>
<proteinExistence type="predicted"/>
<dbReference type="AlphaFoldDB" id="A0A2R4X1E6"/>
<protein>
    <submittedName>
        <fullName evidence="1">Uncharacterized protein</fullName>
    </submittedName>
</protein>
<name>A0A2R4X1E6_9EURY</name>
<evidence type="ECO:0000313" key="2">
    <source>
        <dbReference type="Proteomes" id="UP000244727"/>
    </source>
</evidence>